<dbReference type="GO" id="GO:0099621">
    <property type="term" value="F:undecaprenyl-phosphate 4-deoxy-4-formamido-L-arabinose transferase activity"/>
    <property type="evidence" value="ECO:0007669"/>
    <property type="project" value="TreeGrafter"/>
</dbReference>
<organism evidence="10 11">
    <name type="scientific">Methylotuvimicrobium alcaliphilum (strain DSM 19304 / NCIMB 14124 / VKM B-2133 / 20Z)</name>
    <name type="common">Methylomicrobium alcaliphilum</name>
    <dbReference type="NCBI Taxonomy" id="1091494"/>
    <lineage>
        <taxon>Bacteria</taxon>
        <taxon>Pseudomonadati</taxon>
        <taxon>Pseudomonadota</taxon>
        <taxon>Gammaproteobacteria</taxon>
        <taxon>Methylococcales</taxon>
        <taxon>Methylococcaceae</taxon>
        <taxon>Methylotuvimicrobium</taxon>
    </lineage>
</organism>
<evidence type="ECO:0000256" key="5">
    <source>
        <dbReference type="ARBA" id="ARBA00022985"/>
    </source>
</evidence>
<dbReference type="CDD" id="cd04187">
    <property type="entry name" value="DPM1_like_bac"/>
    <property type="match status" value="1"/>
</dbReference>
<keyword evidence="11" id="KW-1185">Reference proteome</keyword>
<sequence>MTTYSVVIPVYKSANCLPELANQLKKVFEELKNDYEIIMVDDCSPDESWSVITEIARTHPHFKGVQLLKNSGQTRATMTGIRIAKGDVVITMDDDLQHDPQLIPHLLEEMEKDGGYDGVFAYFPKKKHATYRNVGSKLIRWINAHAFGVKELKISSFRLMRRYLADIVRQNHSASATVGGLMLANASKIKYVPIQHNKRFSGKSNYTLGKQIKMAFDNICSVSMLPLRMISATGLIAATLSGFLICFFLFEYFTGGITLPGWTSQMILTAFFSGLILLSLGVIGEYLVRVLRELQSTSVTAIRKTVGFPENESMISISNADLSDNKNNIPQRD</sequence>
<evidence type="ECO:0000256" key="3">
    <source>
        <dbReference type="ARBA" id="ARBA00022679"/>
    </source>
</evidence>
<proteinExistence type="predicted"/>
<keyword evidence="3 10" id="KW-0808">Transferase</keyword>
<evidence type="ECO:0000256" key="2">
    <source>
        <dbReference type="ARBA" id="ARBA00022676"/>
    </source>
</evidence>
<keyword evidence="2 10" id="KW-0328">Glycosyltransferase</keyword>
<evidence type="ECO:0000313" key="10">
    <source>
        <dbReference type="EMBL" id="CCE24416.1"/>
    </source>
</evidence>
<gene>
    <name evidence="10" type="ordered locus">MEALZ_2744</name>
</gene>
<dbReference type="Gene3D" id="3.90.550.10">
    <property type="entry name" value="Spore Coat Polysaccharide Biosynthesis Protein SpsA, Chain A"/>
    <property type="match status" value="1"/>
</dbReference>
<feature type="domain" description="Glycosyltransferase 2-like" evidence="9">
    <location>
        <begin position="5"/>
        <end position="139"/>
    </location>
</feature>
<keyword evidence="6 8" id="KW-1133">Transmembrane helix</keyword>
<accession>G4SYX0</accession>
<dbReference type="HOGENOM" id="CLU_033536_0_0_6"/>
<dbReference type="KEGG" id="mah:MEALZ_2744"/>
<evidence type="ECO:0000313" key="11">
    <source>
        <dbReference type="Proteomes" id="UP000008315"/>
    </source>
</evidence>
<evidence type="ECO:0000256" key="4">
    <source>
        <dbReference type="ARBA" id="ARBA00022692"/>
    </source>
</evidence>
<feature type="transmembrane region" description="Helical" evidence="8">
    <location>
        <begin position="266"/>
        <end position="288"/>
    </location>
</feature>
<dbReference type="GO" id="GO:0009103">
    <property type="term" value="P:lipopolysaccharide biosynthetic process"/>
    <property type="evidence" value="ECO:0007669"/>
    <property type="project" value="UniProtKB-KW"/>
</dbReference>
<dbReference type="PANTHER" id="PTHR48090">
    <property type="entry name" value="UNDECAPRENYL-PHOSPHATE 4-DEOXY-4-FORMAMIDO-L-ARABINOSE TRANSFERASE-RELATED"/>
    <property type="match status" value="1"/>
</dbReference>
<evidence type="ECO:0000259" key="9">
    <source>
        <dbReference type="Pfam" id="PF00535"/>
    </source>
</evidence>
<dbReference type="STRING" id="1091494.MEALZ_2744"/>
<evidence type="ECO:0000256" key="6">
    <source>
        <dbReference type="ARBA" id="ARBA00022989"/>
    </source>
</evidence>
<protein>
    <submittedName>
        <fullName evidence="10">Uncharacterized glycosyltransferase ykcC</fullName>
        <ecNumber evidence="10">2.4.-.-</ecNumber>
    </submittedName>
</protein>
<keyword evidence="5" id="KW-0448">Lipopolysaccharide biosynthesis</keyword>
<dbReference type="SUPFAM" id="SSF53448">
    <property type="entry name" value="Nucleotide-diphospho-sugar transferases"/>
    <property type="match status" value="1"/>
</dbReference>
<dbReference type="GO" id="GO:0005886">
    <property type="term" value="C:plasma membrane"/>
    <property type="evidence" value="ECO:0007669"/>
    <property type="project" value="TreeGrafter"/>
</dbReference>
<keyword evidence="1" id="KW-1003">Cell membrane</keyword>
<keyword evidence="4 8" id="KW-0812">Transmembrane</keyword>
<feature type="transmembrane region" description="Helical" evidence="8">
    <location>
        <begin position="234"/>
        <end position="254"/>
    </location>
</feature>
<evidence type="ECO:0000256" key="1">
    <source>
        <dbReference type="ARBA" id="ARBA00022475"/>
    </source>
</evidence>
<evidence type="ECO:0000256" key="8">
    <source>
        <dbReference type="SAM" id="Phobius"/>
    </source>
</evidence>
<dbReference type="Pfam" id="PF00535">
    <property type="entry name" value="Glycos_transf_2"/>
    <property type="match status" value="1"/>
</dbReference>
<dbReference type="InterPro" id="IPR029044">
    <property type="entry name" value="Nucleotide-diphossugar_trans"/>
</dbReference>
<keyword evidence="7 8" id="KW-0472">Membrane</keyword>
<reference evidence="11" key="1">
    <citation type="journal article" date="2012" name="J. Bacteriol.">
        <title>Genome sequence of the haloalkaliphilic methanotrophic bacterium Methylomicrobium alcaliphilum 20Z.</title>
        <authorList>
            <person name="Vuilleumier S."/>
            <person name="Khmelenina V.N."/>
            <person name="Bringel F."/>
            <person name="Reshetnikov A.S."/>
            <person name="Lajus A."/>
            <person name="Mangenot S."/>
            <person name="Rouy Z."/>
            <person name="Op den Camp H.J."/>
            <person name="Jetten M.S."/>
            <person name="Dispirito A.A."/>
            <person name="Dunfield P."/>
            <person name="Klotz M.G."/>
            <person name="Semrau J.D."/>
            <person name="Stein L.Y."/>
            <person name="Barbe V."/>
            <person name="Medigue C."/>
            <person name="Trotsenko Y.A."/>
            <person name="Kalyuzhnaya M.G."/>
        </authorList>
    </citation>
    <scope>NUCLEOTIDE SEQUENCE [LARGE SCALE GENOMIC DNA]</scope>
    <source>
        <strain evidence="11">DSM 19304 / NCIMB 14124 / VKM B-2133 / 20Z</strain>
    </source>
</reference>
<dbReference type="PATRIC" id="fig|271065.3.peg.2816"/>
<dbReference type="EMBL" id="FO082060">
    <property type="protein sequence ID" value="CCE24416.1"/>
    <property type="molecule type" value="Genomic_DNA"/>
</dbReference>
<dbReference type="RefSeq" id="WP_014149182.1">
    <property type="nucleotide sequence ID" value="NC_016112.1"/>
</dbReference>
<dbReference type="AlphaFoldDB" id="G4SYX0"/>
<dbReference type="PANTHER" id="PTHR48090:SF3">
    <property type="entry name" value="UNDECAPRENYL-PHOSPHATE 4-DEOXY-4-FORMAMIDO-L-ARABINOSE TRANSFERASE"/>
    <property type="match status" value="1"/>
</dbReference>
<name>G4SYX0_META2</name>
<evidence type="ECO:0000256" key="7">
    <source>
        <dbReference type="ARBA" id="ARBA00023136"/>
    </source>
</evidence>
<dbReference type="InterPro" id="IPR050256">
    <property type="entry name" value="Glycosyltransferase_2"/>
</dbReference>
<dbReference type="Proteomes" id="UP000008315">
    <property type="component" value="Chromosome"/>
</dbReference>
<dbReference type="EC" id="2.4.-.-" evidence="10"/>
<dbReference type="InterPro" id="IPR001173">
    <property type="entry name" value="Glyco_trans_2-like"/>
</dbReference>